<protein>
    <submittedName>
        <fullName evidence="4">Fic-domain-containing protein</fullName>
    </submittedName>
</protein>
<dbReference type="SUPFAM" id="SSF140931">
    <property type="entry name" value="Fic-like"/>
    <property type="match status" value="1"/>
</dbReference>
<dbReference type="Proteomes" id="UP000256964">
    <property type="component" value="Unassembled WGS sequence"/>
</dbReference>
<proteinExistence type="predicted"/>
<sequence>MVFSTPGLPPSRPKWSRSPARKVGDVTYSATSLCRTPVLTTIFRDTLWSAPEDGTIVQPFTPPKDFDAFLHASSQFADAIMIEWEALQEYLTPEVSVKRYARLLAIESSELEDVFSLGGDSLPRIIRVGFFSSAIDRVRHGPPGGAQTIIEILKDLNRGLHHLSGKVLPANAITEEDILTVHREVMKSSQIGYAHFGSEEVAYLNTIGAYRRRLVTTEITSPDAPEDEPAKIVQYARHQDIKQHMENFLAMANDQLAGVQLRRADPAAFSLAAWLHYNLAIIHPFTDGNGRVIRVISSLPLLKAGFPPINIRHREKEKYLDALNTVRRNDDTGLSILIVSPGCKKF</sequence>
<dbReference type="Pfam" id="PF02661">
    <property type="entry name" value="Fic"/>
    <property type="match status" value="1"/>
</dbReference>
<feature type="domain" description="Fido" evidence="3">
    <location>
        <begin position="173"/>
        <end position="340"/>
    </location>
</feature>
<keyword evidence="2" id="KW-0547">Nucleotide-binding</keyword>
<evidence type="ECO:0000256" key="1">
    <source>
        <dbReference type="PIRSR" id="PIRSR640198-1"/>
    </source>
</evidence>
<dbReference type="InterPro" id="IPR003812">
    <property type="entry name" value="Fido"/>
</dbReference>
<dbReference type="PROSITE" id="PS51459">
    <property type="entry name" value="FIDO"/>
    <property type="match status" value="1"/>
</dbReference>
<evidence type="ECO:0000256" key="2">
    <source>
        <dbReference type="PIRSR" id="PIRSR640198-2"/>
    </source>
</evidence>
<evidence type="ECO:0000313" key="5">
    <source>
        <dbReference type="Proteomes" id="UP000256964"/>
    </source>
</evidence>
<name>A0A371DLY1_9APHY</name>
<dbReference type="EMBL" id="KZ857387">
    <property type="protein sequence ID" value="RDX53532.1"/>
    <property type="molecule type" value="Genomic_DNA"/>
</dbReference>
<dbReference type="PANTHER" id="PTHR13504">
    <property type="entry name" value="FIDO DOMAIN-CONTAINING PROTEIN DDB_G0283145"/>
    <property type="match status" value="1"/>
</dbReference>
<keyword evidence="2" id="KW-0067">ATP-binding</keyword>
<dbReference type="GO" id="GO:0005524">
    <property type="term" value="F:ATP binding"/>
    <property type="evidence" value="ECO:0007669"/>
    <property type="project" value="UniProtKB-KW"/>
</dbReference>
<feature type="active site" evidence="1">
    <location>
        <position position="283"/>
    </location>
</feature>
<evidence type="ECO:0000313" key="4">
    <source>
        <dbReference type="EMBL" id="RDX53532.1"/>
    </source>
</evidence>
<dbReference type="AlphaFoldDB" id="A0A371DLY1"/>
<reference evidence="4 5" key="1">
    <citation type="journal article" date="2018" name="Biotechnol. Biofuels">
        <title>Integrative visual omics of the white-rot fungus Polyporus brumalis exposes the biotechnological potential of its oxidative enzymes for delignifying raw plant biomass.</title>
        <authorList>
            <person name="Miyauchi S."/>
            <person name="Rancon A."/>
            <person name="Drula E."/>
            <person name="Hage H."/>
            <person name="Chaduli D."/>
            <person name="Favel A."/>
            <person name="Grisel S."/>
            <person name="Henrissat B."/>
            <person name="Herpoel-Gimbert I."/>
            <person name="Ruiz-Duenas F.J."/>
            <person name="Chevret D."/>
            <person name="Hainaut M."/>
            <person name="Lin J."/>
            <person name="Wang M."/>
            <person name="Pangilinan J."/>
            <person name="Lipzen A."/>
            <person name="Lesage-Meessen L."/>
            <person name="Navarro D."/>
            <person name="Riley R."/>
            <person name="Grigoriev I.V."/>
            <person name="Zhou S."/>
            <person name="Raouche S."/>
            <person name="Rosso M.N."/>
        </authorList>
    </citation>
    <scope>NUCLEOTIDE SEQUENCE [LARGE SCALE GENOMIC DNA]</scope>
    <source>
        <strain evidence="4 5">BRFM 1820</strain>
    </source>
</reference>
<evidence type="ECO:0000259" key="3">
    <source>
        <dbReference type="PROSITE" id="PS51459"/>
    </source>
</evidence>
<keyword evidence="5" id="KW-1185">Reference proteome</keyword>
<dbReference type="OrthoDB" id="439046at2759"/>
<dbReference type="InterPro" id="IPR036597">
    <property type="entry name" value="Fido-like_dom_sf"/>
</dbReference>
<feature type="binding site" evidence="2">
    <location>
        <begin position="287"/>
        <end position="294"/>
    </location>
    <ligand>
        <name>ATP</name>
        <dbReference type="ChEBI" id="CHEBI:30616"/>
    </ligand>
</feature>
<accession>A0A371DLY1</accession>
<gene>
    <name evidence="4" type="ORF">OH76DRAFT_1228096</name>
</gene>
<dbReference type="PANTHER" id="PTHR13504:SF38">
    <property type="entry name" value="FIDO DOMAIN-CONTAINING PROTEIN"/>
    <property type="match status" value="1"/>
</dbReference>
<dbReference type="Gene3D" id="1.10.3290.10">
    <property type="entry name" value="Fido-like domain"/>
    <property type="match status" value="1"/>
</dbReference>
<organism evidence="4 5">
    <name type="scientific">Lentinus brumalis</name>
    <dbReference type="NCBI Taxonomy" id="2498619"/>
    <lineage>
        <taxon>Eukaryota</taxon>
        <taxon>Fungi</taxon>
        <taxon>Dikarya</taxon>
        <taxon>Basidiomycota</taxon>
        <taxon>Agaricomycotina</taxon>
        <taxon>Agaricomycetes</taxon>
        <taxon>Polyporales</taxon>
        <taxon>Polyporaceae</taxon>
        <taxon>Lentinus</taxon>
    </lineage>
</organism>
<dbReference type="STRING" id="139420.A0A371DLY1"/>
<dbReference type="InterPro" id="IPR040198">
    <property type="entry name" value="Fido_containing"/>
</dbReference>